<organism evidence="2 3">
    <name type="scientific">Rubroshorea leprosula</name>
    <dbReference type="NCBI Taxonomy" id="152421"/>
    <lineage>
        <taxon>Eukaryota</taxon>
        <taxon>Viridiplantae</taxon>
        <taxon>Streptophyta</taxon>
        <taxon>Embryophyta</taxon>
        <taxon>Tracheophyta</taxon>
        <taxon>Spermatophyta</taxon>
        <taxon>Magnoliopsida</taxon>
        <taxon>eudicotyledons</taxon>
        <taxon>Gunneridae</taxon>
        <taxon>Pentapetalae</taxon>
        <taxon>rosids</taxon>
        <taxon>malvids</taxon>
        <taxon>Malvales</taxon>
        <taxon>Dipterocarpaceae</taxon>
        <taxon>Rubroshorea</taxon>
    </lineage>
</organism>
<dbReference type="Proteomes" id="UP001054252">
    <property type="component" value="Unassembled WGS sequence"/>
</dbReference>
<gene>
    <name evidence="2" type="ORF">SLEP1_g2525</name>
</gene>
<keyword evidence="3" id="KW-1185">Reference proteome</keyword>
<evidence type="ECO:0000313" key="2">
    <source>
        <dbReference type="EMBL" id="GKU88239.1"/>
    </source>
</evidence>
<proteinExistence type="predicted"/>
<accession>A0AAV5HSU9</accession>
<feature type="region of interest" description="Disordered" evidence="1">
    <location>
        <begin position="1"/>
        <end position="23"/>
    </location>
</feature>
<dbReference type="EMBL" id="BPVZ01000002">
    <property type="protein sequence ID" value="GKU88239.1"/>
    <property type="molecule type" value="Genomic_DNA"/>
</dbReference>
<feature type="compositionally biased region" description="Polar residues" evidence="1">
    <location>
        <begin position="1"/>
        <end position="17"/>
    </location>
</feature>
<dbReference type="AlphaFoldDB" id="A0AAV5HSU9"/>
<reference evidence="2 3" key="1">
    <citation type="journal article" date="2021" name="Commun. Biol.">
        <title>The genome of Shorea leprosula (Dipterocarpaceae) highlights the ecological relevance of drought in aseasonal tropical rainforests.</title>
        <authorList>
            <person name="Ng K.K.S."/>
            <person name="Kobayashi M.J."/>
            <person name="Fawcett J.A."/>
            <person name="Hatakeyama M."/>
            <person name="Paape T."/>
            <person name="Ng C.H."/>
            <person name="Ang C.C."/>
            <person name="Tnah L.H."/>
            <person name="Lee C.T."/>
            <person name="Nishiyama T."/>
            <person name="Sese J."/>
            <person name="O'Brien M.J."/>
            <person name="Copetti D."/>
            <person name="Mohd Noor M.I."/>
            <person name="Ong R.C."/>
            <person name="Putra M."/>
            <person name="Sireger I.Z."/>
            <person name="Indrioko S."/>
            <person name="Kosugi Y."/>
            <person name="Izuno A."/>
            <person name="Isagi Y."/>
            <person name="Lee S.L."/>
            <person name="Shimizu K.K."/>
        </authorList>
    </citation>
    <scope>NUCLEOTIDE SEQUENCE [LARGE SCALE GENOMIC DNA]</scope>
    <source>
        <strain evidence="2">214</strain>
    </source>
</reference>
<protein>
    <submittedName>
        <fullName evidence="2">Uncharacterized protein</fullName>
    </submittedName>
</protein>
<sequence length="181" mass="19893">MSNVRGSRLLHSSANTSPFIGPPIKPIPITAKQDKNNQAKLVIRNEFKISNLASDFKSNLATVISRLEASGEGASGNKIGVTESMLQRELDLGVRLQLRMSLPKGSSSSRNGCGFREARWSASRPNSSSSRRSSSDSNWKKGRKKSERVTKKANITLFFTFLVFLLEEESTGFVEGTRLQG</sequence>
<comment type="caution">
    <text evidence="2">The sequence shown here is derived from an EMBL/GenBank/DDBJ whole genome shotgun (WGS) entry which is preliminary data.</text>
</comment>
<feature type="region of interest" description="Disordered" evidence="1">
    <location>
        <begin position="103"/>
        <end position="145"/>
    </location>
</feature>
<evidence type="ECO:0000256" key="1">
    <source>
        <dbReference type="SAM" id="MobiDB-lite"/>
    </source>
</evidence>
<name>A0AAV5HSU9_9ROSI</name>
<evidence type="ECO:0000313" key="3">
    <source>
        <dbReference type="Proteomes" id="UP001054252"/>
    </source>
</evidence>
<feature type="compositionally biased region" description="Low complexity" evidence="1">
    <location>
        <begin position="120"/>
        <end position="137"/>
    </location>
</feature>